<accession>A0A239A307</accession>
<protein>
    <submittedName>
        <fullName evidence="2">Uncharacterized protein</fullName>
    </submittedName>
</protein>
<evidence type="ECO:0000313" key="3">
    <source>
        <dbReference type="Proteomes" id="UP000198310"/>
    </source>
</evidence>
<dbReference type="AlphaFoldDB" id="A0A239A307"/>
<evidence type="ECO:0000313" key="2">
    <source>
        <dbReference type="EMBL" id="SNR90017.1"/>
    </source>
</evidence>
<sequence>MAEARRMFPGISNEGQQREHHWPAEQVQRQTTRALAEALDQEQHAYRVACRSNVDGKAGSRGKTAITA</sequence>
<organism evidence="2 3">
    <name type="scientific">Hymenobacter mucosus</name>
    <dbReference type="NCBI Taxonomy" id="1411120"/>
    <lineage>
        <taxon>Bacteria</taxon>
        <taxon>Pseudomonadati</taxon>
        <taxon>Bacteroidota</taxon>
        <taxon>Cytophagia</taxon>
        <taxon>Cytophagales</taxon>
        <taxon>Hymenobacteraceae</taxon>
        <taxon>Hymenobacter</taxon>
    </lineage>
</organism>
<proteinExistence type="predicted"/>
<keyword evidence="3" id="KW-1185">Reference proteome</keyword>
<reference evidence="3" key="1">
    <citation type="submission" date="2017-06" db="EMBL/GenBank/DDBJ databases">
        <authorList>
            <person name="Varghese N."/>
            <person name="Submissions S."/>
        </authorList>
    </citation>
    <scope>NUCLEOTIDE SEQUENCE [LARGE SCALE GENOMIC DNA]</scope>
    <source>
        <strain evidence="3">DSM 28041</strain>
    </source>
</reference>
<dbReference type="Proteomes" id="UP000198310">
    <property type="component" value="Unassembled WGS sequence"/>
</dbReference>
<dbReference type="EMBL" id="FZNS01000010">
    <property type="protein sequence ID" value="SNR90017.1"/>
    <property type="molecule type" value="Genomic_DNA"/>
</dbReference>
<evidence type="ECO:0000256" key="1">
    <source>
        <dbReference type="SAM" id="MobiDB-lite"/>
    </source>
</evidence>
<gene>
    <name evidence="2" type="ORF">SAMN06269173_110164</name>
</gene>
<name>A0A239A307_9BACT</name>
<dbReference type="RefSeq" id="WP_089333834.1">
    <property type="nucleotide sequence ID" value="NZ_FZNS01000010.1"/>
</dbReference>
<feature type="region of interest" description="Disordered" evidence="1">
    <location>
        <begin position="1"/>
        <end position="30"/>
    </location>
</feature>